<accession>A0AA38SQE8</accession>
<name>A0AA38SQE8_9ASTR</name>
<protein>
    <submittedName>
        <fullName evidence="1">Uncharacterized protein</fullName>
    </submittedName>
</protein>
<sequence length="117" mass="13576">MRKVWLSLSPSDIEVLSKCKASFTPFVGCRLQSLRSPQLKRQSNLTIHMNLDRFLEQIKILDRVQEDFKLWKSHCNVDTKELNRQLTNMLGRLEAEKEPMNNLARKAGQDSCCGKLQ</sequence>
<dbReference type="EMBL" id="JARYMX010000007">
    <property type="protein sequence ID" value="KAJ9540091.1"/>
    <property type="molecule type" value="Genomic_DNA"/>
</dbReference>
<gene>
    <name evidence="1" type="ORF">OSB04_026597</name>
</gene>
<organism evidence="1 2">
    <name type="scientific">Centaurea solstitialis</name>
    <name type="common">yellow star-thistle</name>
    <dbReference type="NCBI Taxonomy" id="347529"/>
    <lineage>
        <taxon>Eukaryota</taxon>
        <taxon>Viridiplantae</taxon>
        <taxon>Streptophyta</taxon>
        <taxon>Embryophyta</taxon>
        <taxon>Tracheophyta</taxon>
        <taxon>Spermatophyta</taxon>
        <taxon>Magnoliopsida</taxon>
        <taxon>eudicotyledons</taxon>
        <taxon>Gunneridae</taxon>
        <taxon>Pentapetalae</taxon>
        <taxon>asterids</taxon>
        <taxon>campanulids</taxon>
        <taxon>Asterales</taxon>
        <taxon>Asteraceae</taxon>
        <taxon>Carduoideae</taxon>
        <taxon>Cardueae</taxon>
        <taxon>Centaureinae</taxon>
        <taxon>Centaurea</taxon>
    </lineage>
</organism>
<dbReference type="Proteomes" id="UP001172457">
    <property type="component" value="Chromosome 7"/>
</dbReference>
<dbReference type="AlphaFoldDB" id="A0AA38SQE8"/>
<evidence type="ECO:0000313" key="1">
    <source>
        <dbReference type="EMBL" id="KAJ9540091.1"/>
    </source>
</evidence>
<keyword evidence="2" id="KW-1185">Reference proteome</keyword>
<proteinExistence type="predicted"/>
<evidence type="ECO:0000313" key="2">
    <source>
        <dbReference type="Proteomes" id="UP001172457"/>
    </source>
</evidence>
<reference evidence="1" key="1">
    <citation type="submission" date="2023-03" db="EMBL/GenBank/DDBJ databases">
        <title>Chromosome-scale reference genome and RAD-based genetic map of yellow starthistle (Centaurea solstitialis) reveal putative structural variation and QTLs associated with invader traits.</title>
        <authorList>
            <person name="Reatini B."/>
            <person name="Cang F.A."/>
            <person name="Jiang Q."/>
            <person name="Mckibben M.T.W."/>
            <person name="Barker M.S."/>
            <person name="Rieseberg L.H."/>
            <person name="Dlugosch K.M."/>
        </authorList>
    </citation>
    <scope>NUCLEOTIDE SEQUENCE</scope>
    <source>
        <strain evidence="1">CAN-66</strain>
        <tissue evidence="1">Leaf</tissue>
    </source>
</reference>
<comment type="caution">
    <text evidence="1">The sequence shown here is derived from an EMBL/GenBank/DDBJ whole genome shotgun (WGS) entry which is preliminary data.</text>
</comment>